<keyword evidence="3" id="KW-0378">Hydrolase</keyword>
<proteinExistence type="predicted"/>
<evidence type="ECO:0000256" key="2">
    <source>
        <dbReference type="ARBA" id="ARBA00011915"/>
    </source>
</evidence>
<evidence type="ECO:0000313" key="5">
    <source>
        <dbReference type="EMBL" id="AKK05386.1"/>
    </source>
</evidence>
<dbReference type="KEGG" id="cmv:CMUST_05240"/>
<gene>
    <name evidence="5" type="primary">echA3</name>
    <name evidence="5" type="ORF">CMUST_05240</name>
</gene>
<evidence type="ECO:0000256" key="1">
    <source>
        <dbReference type="ARBA" id="ARBA00001709"/>
    </source>
</evidence>
<dbReference type="PATRIC" id="fig|571915.4.peg.1109"/>
<dbReference type="GO" id="GO:0005829">
    <property type="term" value="C:cytosol"/>
    <property type="evidence" value="ECO:0007669"/>
    <property type="project" value="TreeGrafter"/>
</dbReference>
<protein>
    <recommendedName>
        <fullName evidence="2">3-hydroxyisobutyryl-CoA hydrolase</fullName>
        <ecNumber evidence="2">3.1.2.4</ecNumber>
    </recommendedName>
</protein>
<dbReference type="GO" id="GO:0003860">
    <property type="term" value="F:3-hydroxyisobutyryl-CoA hydrolase activity"/>
    <property type="evidence" value="ECO:0007669"/>
    <property type="project" value="UniProtKB-EC"/>
</dbReference>
<sequence>MTDAPEVLTEIRGKAGIIILNRPKAMNALNHNMVGLMAKALKDYEDNDAVELVILQGAGERGLCAGGDIIALYNDARNDGVEGAKFWYDEYHLNLAISEYPKPYVALMAGIVLGGGIGVSAHGSHRIVTDNTRVGMPETGIGFVPDVGGSYLLSHAPDNLGIHLGLTGIHVGAPEAIAAEMADYYVPQDDLPALVDKLCETGSPDVIAEFARPAGEAFDGNLSEITAAYQADSVAEILEHLDATDSDWARDAANRIRRNSPTAVKVTLESIRRAATMSLAEALEEEYRVSNNMHREPDFVEGVRAQVVDKDRNPTWNPATLDDVSDESVAAIIGNLRDNRIPPLNLT</sequence>
<dbReference type="InterPro" id="IPR032259">
    <property type="entry name" value="HIBYL-CoA-H"/>
</dbReference>
<dbReference type="PANTHER" id="PTHR43176">
    <property type="entry name" value="3-HYDROXYISOBUTYRYL-COA HYDROLASE-RELATED"/>
    <property type="match status" value="1"/>
</dbReference>
<dbReference type="EMBL" id="CP011542">
    <property type="protein sequence ID" value="AKK05386.1"/>
    <property type="molecule type" value="Genomic_DNA"/>
</dbReference>
<feature type="domain" description="Enoyl-CoA hydratase/isomerase" evidence="4">
    <location>
        <begin position="16"/>
        <end position="332"/>
    </location>
</feature>
<evidence type="ECO:0000256" key="3">
    <source>
        <dbReference type="ARBA" id="ARBA00022801"/>
    </source>
</evidence>
<dbReference type="STRING" id="571915.CMUST_05240"/>
<evidence type="ECO:0000259" key="4">
    <source>
        <dbReference type="Pfam" id="PF16113"/>
    </source>
</evidence>
<keyword evidence="6" id="KW-1185">Reference proteome</keyword>
<dbReference type="Proteomes" id="UP000035199">
    <property type="component" value="Chromosome"/>
</dbReference>
<dbReference type="NCBIfam" id="NF004127">
    <property type="entry name" value="PRK05617.1"/>
    <property type="match status" value="1"/>
</dbReference>
<name>A0A0G3GW30_9CORY</name>
<organism evidence="5 6">
    <name type="scientific">Corynebacterium mustelae</name>
    <dbReference type="NCBI Taxonomy" id="571915"/>
    <lineage>
        <taxon>Bacteria</taxon>
        <taxon>Bacillati</taxon>
        <taxon>Actinomycetota</taxon>
        <taxon>Actinomycetes</taxon>
        <taxon>Mycobacteriales</taxon>
        <taxon>Corynebacteriaceae</taxon>
        <taxon>Corynebacterium</taxon>
    </lineage>
</organism>
<dbReference type="EC" id="3.1.2.4" evidence="2"/>
<evidence type="ECO:0000313" key="6">
    <source>
        <dbReference type="Proteomes" id="UP000035199"/>
    </source>
</evidence>
<accession>A0A0G3GW30</accession>
<dbReference type="PANTHER" id="PTHR43176:SF3">
    <property type="entry name" value="3-HYDROXYISOBUTYRYL-COA HYDROLASE, MITOCHONDRIAL"/>
    <property type="match status" value="1"/>
</dbReference>
<dbReference type="Gene3D" id="3.90.226.10">
    <property type="entry name" value="2-enoyl-CoA Hydratase, Chain A, domain 1"/>
    <property type="match status" value="1"/>
</dbReference>
<dbReference type="SUPFAM" id="SSF52096">
    <property type="entry name" value="ClpP/crotonase"/>
    <property type="match status" value="1"/>
</dbReference>
<dbReference type="Pfam" id="PF16113">
    <property type="entry name" value="ECH_2"/>
    <property type="match status" value="1"/>
</dbReference>
<reference evidence="5 6" key="1">
    <citation type="journal article" date="2015" name="Genome Announc.">
        <title>Complete Genome Sequence of the Type Strain Corynebacterium mustelae DSM 45274, Isolated from Various Tissues of a Male Ferret with Lethal Sepsis.</title>
        <authorList>
            <person name="Ruckert C."/>
            <person name="Eimer J."/>
            <person name="Winkler A."/>
            <person name="Tauch A."/>
        </authorList>
    </citation>
    <scope>NUCLEOTIDE SEQUENCE [LARGE SCALE GENOMIC DNA]</scope>
    <source>
        <strain evidence="5 6">DSM 45274</strain>
    </source>
</reference>
<keyword evidence="5" id="KW-0456">Lyase</keyword>
<dbReference type="OrthoDB" id="9790967at2"/>
<dbReference type="CDD" id="cd06558">
    <property type="entry name" value="crotonase-like"/>
    <property type="match status" value="1"/>
</dbReference>
<reference evidence="6" key="2">
    <citation type="submission" date="2015-05" db="EMBL/GenBank/DDBJ databases">
        <title>Complete genome sequence of Corynebacterium mustelae DSM 45274, isolated from various tissues of a male ferret with lethal sepsis.</title>
        <authorList>
            <person name="Ruckert C."/>
            <person name="Albersmeier A."/>
            <person name="Winkler A."/>
            <person name="Tauch A."/>
        </authorList>
    </citation>
    <scope>NUCLEOTIDE SEQUENCE [LARGE SCALE GENOMIC DNA]</scope>
    <source>
        <strain evidence="6">DSM 45274</strain>
    </source>
</reference>
<dbReference type="InterPro" id="IPR029045">
    <property type="entry name" value="ClpP/crotonase-like_dom_sf"/>
</dbReference>
<dbReference type="RefSeq" id="WP_047261613.1">
    <property type="nucleotide sequence ID" value="NZ_CP011542.1"/>
</dbReference>
<dbReference type="GO" id="GO:0016829">
    <property type="term" value="F:lyase activity"/>
    <property type="evidence" value="ECO:0007669"/>
    <property type="project" value="UniProtKB-KW"/>
</dbReference>
<comment type="catalytic activity">
    <reaction evidence="1">
        <text>3-hydroxy-2-methylpropanoyl-CoA + H2O = 3-hydroxy-2-methylpropanoate + CoA + H(+)</text>
        <dbReference type="Rhea" id="RHEA:20888"/>
        <dbReference type="ChEBI" id="CHEBI:11805"/>
        <dbReference type="ChEBI" id="CHEBI:15377"/>
        <dbReference type="ChEBI" id="CHEBI:15378"/>
        <dbReference type="ChEBI" id="CHEBI:57287"/>
        <dbReference type="ChEBI" id="CHEBI:57340"/>
        <dbReference type="EC" id="3.1.2.4"/>
    </reaction>
</comment>
<dbReference type="GO" id="GO:0006574">
    <property type="term" value="P:L-valine catabolic process"/>
    <property type="evidence" value="ECO:0007669"/>
    <property type="project" value="TreeGrafter"/>
</dbReference>
<dbReference type="AlphaFoldDB" id="A0A0G3GW30"/>
<dbReference type="InterPro" id="IPR045004">
    <property type="entry name" value="ECH_dom"/>
</dbReference>